<evidence type="ECO:0000256" key="2">
    <source>
        <dbReference type="ARBA" id="ARBA00022840"/>
    </source>
</evidence>
<dbReference type="Pfam" id="PF00300">
    <property type="entry name" value="His_Phos_1"/>
    <property type="match status" value="1"/>
</dbReference>
<feature type="domain" description="6-phosphofructo-2-kinase" evidence="3">
    <location>
        <begin position="17"/>
        <end position="187"/>
    </location>
</feature>
<accession>Q726G1</accession>
<reference evidence="4 5" key="1">
    <citation type="journal article" date="2004" name="Nat. Biotechnol.">
        <title>The genome sequence of the anaerobic, sulfate-reducing bacterium Desulfovibrio vulgaris Hildenborough.</title>
        <authorList>
            <person name="Heidelberg J.F."/>
            <person name="Seshadri R."/>
            <person name="Haveman S.A."/>
            <person name="Hemme C.L."/>
            <person name="Paulsen I.T."/>
            <person name="Kolonay J.F."/>
            <person name="Eisen J.A."/>
            <person name="Ward N."/>
            <person name="Methe B."/>
            <person name="Brinkac L.M."/>
            <person name="Daugherty S.C."/>
            <person name="Deboy R.T."/>
            <person name="Dodson R.J."/>
            <person name="Durkin A.S."/>
            <person name="Madupu R."/>
            <person name="Nelson W.C."/>
            <person name="Sullivan S.A."/>
            <person name="Fouts D."/>
            <person name="Haft D.H."/>
            <person name="Selengut J."/>
            <person name="Peterson J.D."/>
            <person name="Davidsen T.M."/>
            <person name="Zafar N."/>
            <person name="Zhou L."/>
            <person name="Radune D."/>
            <person name="Dimitrov G."/>
            <person name="Hance M."/>
            <person name="Tran K."/>
            <person name="Khouri H."/>
            <person name="Gill J."/>
            <person name="Utterback T.R."/>
            <person name="Feldblyum T.V."/>
            <person name="Wall J.D."/>
            <person name="Voordouw G."/>
            <person name="Fraser C.M."/>
        </authorList>
    </citation>
    <scope>NUCLEOTIDE SEQUENCE [LARGE SCALE GENOMIC DNA]</scope>
    <source>
        <strain evidence="5">ATCC 29579 / DSM 644 / NCIMB 8303 / VKM B-1760 / Hildenborough</strain>
    </source>
</reference>
<dbReference type="InterPro" id="IPR003094">
    <property type="entry name" value="6Pfruct_kin"/>
</dbReference>
<dbReference type="eggNOG" id="COG0645">
    <property type="taxonomic scope" value="Bacteria"/>
</dbReference>
<dbReference type="SUPFAM" id="SSF53254">
    <property type="entry name" value="Phosphoglycerate mutase-like"/>
    <property type="match status" value="1"/>
</dbReference>
<dbReference type="Gene3D" id="3.40.50.1240">
    <property type="entry name" value="Phosphoglycerate mutase-like"/>
    <property type="match status" value="1"/>
</dbReference>
<dbReference type="PANTHER" id="PTHR10606:SF44">
    <property type="entry name" value="6-PHOSPHOFRUCTO 2-KINASE_FRUCTOSE 2,6-BISPHOSPHATASE LONG FORM"/>
    <property type="match status" value="1"/>
</dbReference>
<dbReference type="CDD" id="cd07067">
    <property type="entry name" value="HP_PGM_like"/>
    <property type="match status" value="1"/>
</dbReference>
<dbReference type="GO" id="GO:0006003">
    <property type="term" value="P:fructose 2,6-bisphosphate metabolic process"/>
    <property type="evidence" value="ECO:0007669"/>
    <property type="project" value="InterPro"/>
</dbReference>
<dbReference type="EMBL" id="AE017285">
    <property type="protein sequence ID" value="AAS97617.1"/>
    <property type="molecule type" value="Genomic_DNA"/>
</dbReference>
<keyword evidence="5" id="KW-1185">Reference proteome</keyword>
<protein>
    <submittedName>
        <fullName evidence="4">6-phosphofructo-2-kinase/fructose-2, 6-biphosphatase</fullName>
    </submittedName>
</protein>
<dbReference type="GO" id="GO:0005829">
    <property type="term" value="C:cytosol"/>
    <property type="evidence" value="ECO:0007669"/>
    <property type="project" value="TreeGrafter"/>
</dbReference>
<dbReference type="STRING" id="882.DVU_3147"/>
<keyword evidence="2" id="KW-0067">ATP-binding</keyword>
<dbReference type="Proteomes" id="UP000002194">
    <property type="component" value="Chromosome"/>
</dbReference>
<dbReference type="InterPro" id="IPR027417">
    <property type="entry name" value="P-loop_NTPase"/>
</dbReference>
<dbReference type="OrthoDB" id="4697614at2"/>
<dbReference type="PaxDb" id="882-DVU_3147"/>
<sequence>MQCLLKGLSTISASRGLTVKKLYVAMVGLPARGKSTLAKRIREGLEAEGLRVGIFNNGELRRTRLGRDSTAPEFYHPDNAEGRARREELAQENVAHARAFLAGGGNVAILDATNASRARRAMLEARLTDHPLLFVECRNDDPVLLEASLERKAALPEFAGKTRAEAIASFRQRMDYYERMYAPLEDECCWVRVDSVQNRILEERLGARVPFFHRIRDILVSDWVRNLYLVRHGETTYNVEGRIGGDPELTAHGKEQADALARHFSRVEVTHIFTSTRRRSSMTAAPLKAARPDCRIMALPEFDEIDAGLCEGMRYEDIQSEMPEQYAARMRDKYNYVYPQGEGYVTLRERVERGLKRALFIAGDAPGVLLIGHQAINRMILSHFLYRRTEDVPHIYIPQNQFYHIVATQRKKLFELVPFM</sequence>
<gene>
    <name evidence="4" type="ordered locus">DVU_3147</name>
</gene>
<keyword evidence="1" id="KW-0547">Nucleotide-binding</keyword>
<organism evidence="4 5">
    <name type="scientific">Nitratidesulfovibrio vulgaris (strain ATCC 29579 / DSM 644 / CCUG 34227 / NCIMB 8303 / VKM B-1760 / Hildenborough)</name>
    <name type="common">Desulfovibrio vulgaris</name>
    <dbReference type="NCBI Taxonomy" id="882"/>
    <lineage>
        <taxon>Bacteria</taxon>
        <taxon>Pseudomonadati</taxon>
        <taxon>Thermodesulfobacteriota</taxon>
        <taxon>Desulfovibrionia</taxon>
        <taxon>Desulfovibrionales</taxon>
        <taxon>Desulfovibrionaceae</taxon>
        <taxon>Nitratidesulfovibrio</taxon>
    </lineage>
</organism>
<dbReference type="PRINTS" id="PR00991">
    <property type="entry name" value="6PFRUCTKNASE"/>
</dbReference>
<dbReference type="KEGG" id="dvu:DVU_3147"/>
<dbReference type="GO" id="GO:0003873">
    <property type="term" value="F:6-phosphofructo-2-kinase activity"/>
    <property type="evidence" value="ECO:0007669"/>
    <property type="project" value="InterPro"/>
</dbReference>
<dbReference type="InterPro" id="IPR013079">
    <property type="entry name" value="6Phosfructo_kin"/>
</dbReference>
<evidence type="ECO:0000259" key="3">
    <source>
        <dbReference type="Pfam" id="PF01591"/>
    </source>
</evidence>
<evidence type="ECO:0000313" key="4">
    <source>
        <dbReference type="EMBL" id="AAS97617.1"/>
    </source>
</evidence>
<dbReference type="SMR" id="Q726G1"/>
<evidence type="ECO:0000256" key="1">
    <source>
        <dbReference type="ARBA" id="ARBA00022741"/>
    </source>
</evidence>
<proteinExistence type="predicted"/>
<dbReference type="SMART" id="SM00855">
    <property type="entry name" value="PGAM"/>
    <property type="match status" value="1"/>
</dbReference>
<dbReference type="PATRIC" id="fig|882.5.peg.2853"/>
<dbReference type="eggNOG" id="COG0406">
    <property type="taxonomic scope" value="Bacteria"/>
</dbReference>
<evidence type="ECO:0000313" key="5">
    <source>
        <dbReference type="Proteomes" id="UP000002194"/>
    </source>
</evidence>
<dbReference type="GO" id="GO:0005524">
    <property type="term" value="F:ATP binding"/>
    <property type="evidence" value="ECO:0007669"/>
    <property type="project" value="UniProtKB-KW"/>
</dbReference>
<name>Q726G1_NITV2</name>
<dbReference type="AlphaFoldDB" id="Q726G1"/>
<dbReference type="PANTHER" id="PTHR10606">
    <property type="entry name" value="6-PHOSPHOFRUCTO-2-KINASE/FRUCTOSE-2,6-BISPHOSPHATASE"/>
    <property type="match status" value="1"/>
</dbReference>
<dbReference type="HOGENOM" id="CLU_006383_0_1_7"/>
<dbReference type="InterPro" id="IPR013078">
    <property type="entry name" value="His_Pase_superF_clade-1"/>
</dbReference>
<dbReference type="EnsemblBacteria" id="AAS97617">
    <property type="protein sequence ID" value="AAS97617"/>
    <property type="gene ID" value="DVU_3147"/>
</dbReference>
<dbReference type="PIRSF" id="PIRSF000709">
    <property type="entry name" value="6PFK_2-Ptase"/>
    <property type="match status" value="1"/>
</dbReference>
<dbReference type="GO" id="GO:0006000">
    <property type="term" value="P:fructose metabolic process"/>
    <property type="evidence" value="ECO:0007669"/>
    <property type="project" value="InterPro"/>
</dbReference>
<dbReference type="InterPro" id="IPR029033">
    <property type="entry name" value="His_PPase_superfam"/>
</dbReference>
<dbReference type="GO" id="GO:0004331">
    <property type="term" value="F:fructose-2,6-bisphosphate 2-phosphatase activity"/>
    <property type="evidence" value="ECO:0007669"/>
    <property type="project" value="TreeGrafter"/>
</dbReference>
<dbReference type="Gene3D" id="3.40.50.300">
    <property type="entry name" value="P-loop containing nucleotide triphosphate hydrolases"/>
    <property type="match status" value="1"/>
</dbReference>
<dbReference type="SUPFAM" id="SSF52540">
    <property type="entry name" value="P-loop containing nucleoside triphosphate hydrolases"/>
    <property type="match status" value="1"/>
</dbReference>
<dbReference type="InterPro" id="IPR001345">
    <property type="entry name" value="PG/BPGM_mutase_AS"/>
</dbReference>
<dbReference type="PROSITE" id="PS00175">
    <property type="entry name" value="PG_MUTASE"/>
    <property type="match status" value="1"/>
</dbReference>
<dbReference type="Pfam" id="PF01591">
    <property type="entry name" value="6PF2K"/>
    <property type="match status" value="1"/>
</dbReference>